<keyword evidence="1" id="KW-0472">Membrane</keyword>
<evidence type="ECO:0000313" key="2">
    <source>
        <dbReference type="EMBL" id="SOC45516.1"/>
    </source>
</evidence>
<dbReference type="SUPFAM" id="SSF50199">
    <property type="entry name" value="Staphylococcal nuclease"/>
    <property type="match status" value="1"/>
</dbReference>
<feature type="transmembrane region" description="Helical" evidence="1">
    <location>
        <begin position="7"/>
        <end position="28"/>
    </location>
</feature>
<keyword evidence="3" id="KW-1185">Reference proteome</keyword>
<dbReference type="Proteomes" id="UP000219167">
    <property type="component" value="Unassembled WGS sequence"/>
</dbReference>
<keyword evidence="2" id="KW-0255">Endonuclease</keyword>
<keyword evidence="1" id="KW-0812">Transmembrane</keyword>
<protein>
    <submittedName>
        <fullName evidence="2">Endonuclease YncB( thermonuclease family)</fullName>
    </submittedName>
</protein>
<dbReference type="EMBL" id="OBQD01000016">
    <property type="protein sequence ID" value="SOC45516.1"/>
    <property type="molecule type" value="Genomic_DNA"/>
</dbReference>
<evidence type="ECO:0000313" key="3">
    <source>
        <dbReference type="Proteomes" id="UP000219167"/>
    </source>
</evidence>
<dbReference type="RefSeq" id="WP_237681238.1">
    <property type="nucleotide sequence ID" value="NZ_OBQD01000016.1"/>
</dbReference>
<keyword evidence="2" id="KW-0378">Hydrolase</keyword>
<dbReference type="AlphaFoldDB" id="A0A285UXQ4"/>
<gene>
    <name evidence="2" type="ORF">SAMN05892877_11640</name>
</gene>
<proteinExistence type="predicted"/>
<reference evidence="2 3" key="1">
    <citation type="submission" date="2017-08" db="EMBL/GenBank/DDBJ databases">
        <authorList>
            <person name="de Groot N.N."/>
        </authorList>
    </citation>
    <scope>NUCLEOTIDE SEQUENCE [LARGE SCALE GENOMIC DNA]</scope>
    <source>
        <strain evidence="2 3">JC85</strain>
    </source>
</reference>
<dbReference type="InterPro" id="IPR035437">
    <property type="entry name" value="SNase_OB-fold_sf"/>
</dbReference>
<keyword evidence="2" id="KW-0540">Nuclease</keyword>
<organism evidence="2 3">
    <name type="scientific">Rhizobium subbaraonis</name>
    <dbReference type="NCBI Taxonomy" id="908946"/>
    <lineage>
        <taxon>Bacteria</taxon>
        <taxon>Pseudomonadati</taxon>
        <taxon>Pseudomonadota</taxon>
        <taxon>Alphaproteobacteria</taxon>
        <taxon>Hyphomicrobiales</taxon>
        <taxon>Rhizobiaceae</taxon>
        <taxon>Rhizobium/Agrobacterium group</taxon>
        <taxon>Rhizobium</taxon>
    </lineage>
</organism>
<dbReference type="GO" id="GO:0004519">
    <property type="term" value="F:endonuclease activity"/>
    <property type="evidence" value="ECO:0007669"/>
    <property type="project" value="UniProtKB-KW"/>
</dbReference>
<name>A0A285UXQ4_9HYPH</name>
<accession>A0A285UXQ4</accession>
<evidence type="ECO:0000256" key="1">
    <source>
        <dbReference type="SAM" id="Phobius"/>
    </source>
</evidence>
<keyword evidence="1" id="KW-1133">Transmembrane helix</keyword>
<sequence>MQIGTLMLISTIAVSGFYAGFVIMPMLAGSEVPHTQPPWLPVVPVQTSQADAPATEDVALPPSSAFAPFPTHAEFETGDSWVSNGQRYRLYGLQSCLRGTAVTVSQGSSRDCGEFNVIMMQALVRDTKPVCATIQMIDQNNAVVACQTTAGEHRYDLATYVIAQGWGFAAVDSTGQVIVPGYRVAEESARTARAGLWDYPDMPHPVSVLMQQAGVSR</sequence>